<evidence type="ECO:0000313" key="2">
    <source>
        <dbReference type="EMBL" id="TWV56055.1"/>
    </source>
</evidence>
<gene>
    <name evidence="2" type="ORF">FSA05_24540</name>
</gene>
<dbReference type="EMBL" id="VOHW01000058">
    <property type="protein sequence ID" value="TWV56055.1"/>
    <property type="molecule type" value="Genomic_DNA"/>
</dbReference>
<accession>A0A5C6JZA5</accession>
<keyword evidence="1" id="KW-0732">Signal</keyword>
<comment type="caution">
    <text evidence="2">The sequence shown here is derived from an EMBL/GenBank/DDBJ whole genome shotgun (WGS) entry which is preliminary data.</text>
</comment>
<protein>
    <submittedName>
        <fullName evidence="2">Fimbrillin family protein</fullName>
    </submittedName>
</protein>
<evidence type="ECO:0000313" key="3">
    <source>
        <dbReference type="Proteomes" id="UP000315827"/>
    </source>
</evidence>
<sequence>MKKSTVMLWAIFGALLMGCSDEEIANVETSSRNAIGFNVLSNAAETRATPTTNTNLKNTDFDVFAFTADGTAFM</sequence>
<feature type="non-terminal residue" evidence="2">
    <location>
        <position position="74"/>
    </location>
</feature>
<dbReference type="PROSITE" id="PS51257">
    <property type="entry name" value="PROKAR_LIPOPROTEIN"/>
    <property type="match status" value="1"/>
</dbReference>
<organism evidence="2 3">
    <name type="scientific">Parabacteroides distasonis</name>
    <dbReference type="NCBI Taxonomy" id="823"/>
    <lineage>
        <taxon>Bacteria</taxon>
        <taxon>Pseudomonadati</taxon>
        <taxon>Bacteroidota</taxon>
        <taxon>Bacteroidia</taxon>
        <taxon>Bacteroidales</taxon>
        <taxon>Tannerellaceae</taxon>
        <taxon>Parabacteroides</taxon>
    </lineage>
</organism>
<feature type="chain" id="PRO_5022743154" evidence="1">
    <location>
        <begin position="26"/>
        <end position="74"/>
    </location>
</feature>
<name>A0A5C6JZA5_PARDI</name>
<proteinExistence type="predicted"/>
<feature type="signal peptide" evidence="1">
    <location>
        <begin position="1"/>
        <end position="25"/>
    </location>
</feature>
<evidence type="ECO:0000256" key="1">
    <source>
        <dbReference type="SAM" id="SignalP"/>
    </source>
</evidence>
<dbReference type="Proteomes" id="UP000315827">
    <property type="component" value="Unassembled WGS sequence"/>
</dbReference>
<dbReference type="AlphaFoldDB" id="A0A5C6JZA5"/>
<reference evidence="2 3" key="1">
    <citation type="submission" date="2019-07" db="EMBL/GenBank/DDBJ databases">
        <title>Genome sequencing of Parabacteroides distasonis iSURF_7.</title>
        <authorList>
            <person name="Degefu H.N."/>
            <person name="Ruoff K.L."/>
            <person name="Price C.E."/>
            <person name="Valls R.A."/>
            <person name="O'Toole G.A."/>
        </authorList>
    </citation>
    <scope>NUCLEOTIDE SEQUENCE [LARGE SCALE GENOMIC DNA]</scope>
    <source>
        <strain evidence="2 3">CFPLTA003_1B</strain>
    </source>
</reference>